<dbReference type="EMBL" id="CM047588">
    <property type="protein sequence ID" value="KAI9906084.1"/>
    <property type="molecule type" value="Genomic_DNA"/>
</dbReference>
<accession>A0ACC0VI25</accession>
<comment type="caution">
    <text evidence="1">The sequence shown here is derived from an EMBL/GenBank/DDBJ whole genome shotgun (WGS) entry which is preliminary data.</text>
</comment>
<evidence type="ECO:0000313" key="1">
    <source>
        <dbReference type="EMBL" id="KAI9906084.1"/>
    </source>
</evidence>
<sequence>MAFASSTAASSDLNGWYPCYELTFSDEGAPNNKTAECATIRLPLCYPGICETHKNACTKTVAFFVKRLVATSGNPATASNVWLLQGGPGYSSTDSKFLLGNDSPFHSNCAESLYSFFSAFLALCEKDEGCNKHFQSRQLNETIQDLLTRLDKEPTSPSICL</sequence>
<protein>
    <submittedName>
        <fullName evidence="1">Uncharacterized protein</fullName>
    </submittedName>
</protein>
<dbReference type="Proteomes" id="UP001163321">
    <property type="component" value="Chromosome 9"/>
</dbReference>
<evidence type="ECO:0000313" key="2">
    <source>
        <dbReference type="Proteomes" id="UP001163321"/>
    </source>
</evidence>
<proteinExistence type="predicted"/>
<keyword evidence="2" id="KW-1185">Reference proteome</keyword>
<organism evidence="1 2">
    <name type="scientific">Peronosclerospora sorghi</name>
    <dbReference type="NCBI Taxonomy" id="230839"/>
    <lineage>
        <taxon>Eukaryota</taxon>
        <taxon>Sar</taxon>
        <taxon>Stramenopiles</taxon>
        <taxon>Oomycota</taxon>
        <taxon>Peronosporomycetes</taxon>
        <taxon>Peronosporales</taxon>
        <taxon>Peronosporaceae</taxon>
        <taxon>Peronosclerospora</taxon>
    </lineage>
</organism>
<name>A0ACC0VI25_9STRA</name>
<reference evidence="1 2" key="1">
    <citation type="journal article" date="2022" name="bioRxiv">
        <title>The genome of the oomycete Peronosclerospora sorghi, a cosmopolitan pathogen of maize and sorghum, is inflated with dispersed pseudogenes.</title>
        <authorList>
            <person name="Fletcher K."/>
            <person name="Martin F."/>
            <person name="Isakeit T."/>
            <person name="Cavanaugh K."/>
            <person name="Magill C."/>
            <person name="Michelmore R."/>
        </authorList>
    </citation>
    <scope>NUCLEOTIDE SEQUENCE [LARGE SCALE GENOMIC DNA]</scope>
    <source>
        <strain evidence="1">P6</strain>
    </source>
</reference>
<gene>
    <name evidence="1" type="ORF">PsorP6_013900</name>
</gene>